<keyword evidence="2" id="KW-1185">Reference proteome</keyword>
<accession>A0AC61RX00</accession>
<comment type="caution">
    <text evidence="1">The sequence shown here is derived from an EMBL/GenBank/DDBJ whole genome shotgun (WGS) entry which is preliminary data.</text>
</comment>
<evidence type="ECO:0000313" key="1">
    <source>
        <dbReference type="EMBL" id="TGY96121.1"/>
    </source>
</evidence>
<name>A0AC61RX00_9FIRM</name>
<protein>
    <submittedName>
        <fullName evidence="1">Transcriptional regulator</fullName>
    </submittedName>
</protein>
<proteinExistence type="predicted"/>
<sequence>MKKSTLAVERCKTVSTIQKILGGKWKIEIIYYIAFRDIHRFGELRRHIGDITESSLTKQLRELEADGFITRHDYKEVPPHVEYNLTDLGKSFIPVFEHMKQWGDENLNM</sequence>
<gene>
    <name evidence="1" type="ORF">E5329_11700</name>
</gene>
<evidence type="ECO:0000313" key="2">
    <source>
        <dbReference type="Proteomes" id="UP000304953"/>
    </source>
</evidence>
<dbReference type="Proteomes" id="UP000304953">
    <property type="component" value="Unassembled WGS sequence"/>
</dbReference>
<organism evidence="1 2">
    <name type="scientific">Petralouisia muris</name>
    <dbReference type="NCBI Taxonomy" id="3032872"/>
    <lineage>
        <taxon>Bacteria</taxon>
        <taxon>Bacillati</taxon>
        <taxon>Bacillota</taxon>
        <taxon>Clostridia</taxon>
        <taxon>Lachnospirales</taxon>
        <taxon>Lachnospiraceae</taxon>
        <taxon>Petralouisia</taxon>
    </lineage>
</organism>
<dbReference type="EMBL" id="SRYA01000020">
    <property type="protein sequence ID" value="TGY96121.1"/>
    <property type="molecule type" value="Genomic_DNA"/>
</dbReference>
<reference evidence="1" key="1">
    <citation type="submission" date="2019-04" db="EMBL/GenBank/DDBJ databases">
        <title>Microbes associate with the intestines of laboratory mice.</title>
        <authorList>
            <person name="Navarre W."/>
            <person name="Wong E."/>
            <person name="Huang K."/>
            <person name="Tropini C."/>
            <person name="Ng K."/>
            <person name="Yu B."/>
        </authorList>
    </citation>
    <scope>NUCLEOTIDE SEQUENCE</scope>
    <source>
        <strain evidence="1">NM01_1-7b</strain>
    </source>
</reference>